<comment type="caution">
    <text evidence="3">The sequence shown here is derived from an EMBL/GenBank/DDBJ whole genome shotgun (WGS) entry which is preliminary data.</text>
</comment>
<dbReference type="RefSeq" id="WP_422863087.1">
    <property type="nucleotide sequence ID" value="NZ_JAMSKV010000002.1"/>
</dbReference>
<evidence type="ECO:0000256" key="1">
    <source>
        <dbReference type="SAM" id="MobiDB-lite"/>
    </source>
</evidence>
<sequence>MPFDSFGAPPEWGGQDEPAPWTRRDRLVAAAIALVLAVITAGECGALVRSWAGLSHGA</sequence>
<proteinExistence type="predicted"/>
<keyword evidence="2" id="KW-0472">Membrane</keyword>
<feature type="region of interest" description="Disordered" evidence="1">
    <location>
        <begin position="1"/>
        <end position="20"/>
    </location>
</feature>
<keyword evidence="2" id="KW-0812">Transmembrane</keyword>
<name>A0ABT1W423_9PROT</name>
<evidence type="ECO:0000313" key="3">
    <source>
        <dbReference type="EMBL" id="MCQ8277646.1"/>
    </source>
</evidence>
<reference evidence="3 4" key="1">
    <citation type="submission" date="2022-06" db="EMBL/GenBank/DDBJ databases">
        <title>Endosaccharibacter gen. nov., sp. nov., endophytic bacteria isolated from sugarcane.</title>
        <authorList>
            <person name="Pitiwittayakul N."/>
            <person name="Yukphan P."/>
            <person name="Charoenyingcharoen P."/>
            <person name="Tanasupawat S."/>
        </authorList>
    </citation>
    <scope>NUCLEOTIDE SEQUENCE [LARGE SCALE GENOMIC DNA]</scope>
    <source>
        <strain evidence="3 4">KSS8</strain>
    </source>
</reference>
<keyword evidence="4" id="KW-1185">Reference proteome</keyword>
<feature type="transmembrane region" description="Helical" evidence="2">
    <location>
        <begin position="27"/>
        <end position="48"/>
    </location>
</feature>
<dbReference type="Proteomes" id="UP001524587">
    <property type="component" value="Unassembled WGS sequence"/>
</dbReference>
<dbReference type="EMBL" id="JAMSKV010000002">
    <property type="protein sequence ID" value="MCQ8277646.1"/>
    <property type="molecule type" value="Genomic_DNA"/>
</dbReference>
<protein>
    <recommendedName>
        <fullName evidence="5">Transposase family protein</fullName>
    </recommendedName>
</protein>
<organism evidence="3 4">
    <name type="scientific">Endosaccharibacter trunci</name>
    <dbReference type="NCBI Taxonomy" id="2812733"/>
    <lineage>
        <taxon>Bacteria</taxon>
        <taxon>Pseudomonadati</taxon>
        <taxon>Pseudomonadota</taxon>
        <taxon>Alphaproteobacteria</taxon>
        <taxon>Acetobacterales</taxon>
        <taxon>Acetobacteraceae</taxon>
        <taxon>Endosaccharibacter</taxon>
    </lineage>
</organism>
<gene>
    <name evidence="3" type="ORF">NFI95_04180</name>
</gene>
<evidence type="ECO:0008006" key="5">
    <source>
        <dbReference type="Google" id="ProtNLM"/>
    </source>
</evidence>
<evidence type="ECO:0000256" key="2">
    <source>
        <dbReference type="SAM" id="Phobius"/>
    </source>
</evidence>
<evidence type="ECO:0000313" key="4">
    <source>
        <dbReference type="Proteomes" id="UP001524587"/>
    </source>
</evidence>
<accession>A0ABT1W423</accession>
<keyword evidence="2" id="KW-1133">Transmembrane helix</keyword>